<organism evidence="2 3">
    <name type="scientific">Streptomyces puniciscabiei</name>
    <dbReference type="NCBI Taxonomy" id="164348"/>
    <lineage>
        <taxon>Bacteria</taxon>
        <taxon>Bacillati</taxon>
        <taxon>Actinomycetota</taxon>
        <taxon>Actinomycetes</taxon>
        <taxon>Kitasatosporales</taxon>
        <taxon>Streptomycetaceae</taxon>
        <taxon>Streptomyces</taxon>
    </lineage>
</organism>
<protein>
    <submittedName>
        <fullName evidence="2">Uncharacterized protein</fullName>
    </submittedName>
</protein>
<evidence type="ECO:0000256" key="1">
    <source>
        <dbReference type="SAM" id="Phobius"/>
    </source>
</evidence>
<reference evidence="2 3" key="1">
    <citation type="submission" date="2019-06" db="EMBL/GenBank/DDBJ databases">
        <title>Sequencing the genomes of 1000 actinobacteria strains.</title>
        <authorList>
            <person name="Klenk H.-P."/>
        </authorList>
    </citation>
    <scope>NUCLEOTIDE SEQUENCE [LARGE SCALE GENOMIC DNA]</scope>
    <source>
        <strain evidence="2 3">DSM 41929</strain>
    </source>
</reference>
<name>A0A542T047_9ACTN</name>
<sequence length="345" mass="37819">MDLSVPEVYSGTDFTLYLHIKNPFAVPVWVKSVVLSLPTQLYWRSPDAETRKASREKHVQAERSTLERVIETRNQRILEITQELSRLPADAGEQTARLLDVMRTLLDENSRDVDLLAGQGNARVRADGSSTVNLHSPRTRNLTVEAHRESTINVYDIRPVEEEPERVPLTGSLPPGAALEPGCTDVQTIRLGTRRNPLFLPARYHLQLTVIYTVEPPRDPAADTAADSPHQRVFSNTTSFTVPVKAALWKVMSGGVIGGFLGGVGRALQQTRHPGALIETARLLPLIGALLLAVILSGVAIIFSARKSDAQSFVTVEDFWGGLLVGFLIGYSGTAAFSDITHMKV</sequence>
<feature type="transmembrane region" description="Helical" evidence="1">
    <location>
        <begin position="247"/>
        <end position="268"/>
    </location>
</feature>
<keyword evidence="1" id="KW-0812">Transmembrane</keyword>
<feature type="transmembrane region" description="Helical" evidence="1">
    <location>
        <begin position="280"/>
        <end position="303"/>
    </location>
</feature>
<proteinExistence type="predicted"/>
<dbReference type="AlphaFoldDB" id="A0A542T047"/>
<keyword evidence="1" id="KW-0472">Membrane</keyword>
<feature type="transmembrane region" description="Helical" evidence="1">
    <location>
        <begin position="319"/>
        <end position="337"/>
    </location>
</feature>
<dbReference type="Proteomes" id="UP000318103">
    <property type="component" value="Unassembled WGS sequence"/>
</dbReference>
<accession>A0A542T047</accession>
<dbReference type="EMBL" id="VFNX01000003">
    <property type="protein sequence ID" value="TQK80172.1"/>
    <property type="molecule type" value="Genomic_DNA"/>
</dbReference>
<comment type="caution">
    <text evidence="2">The sequence shown here is derived from an EMBL/GenBank/DDBJ whole genome shotgun (WGS) entry which is preliminary data.</text>
</comment>
<gene>
    <name evidence="2" type="ORF">FB563_7348</name>
</gene>
<evidence type="ECO:0000313" key="3">
    <source>
        <dbReference type="Proteomes" id="UP000318103"/>
    </source>
</evidence>
<keyword evidence="3" id="KW-1185">Reference proteome</keyword>
<evidence type="ECO:0000313" key="2">
    <source>
        <dbReference type="EMBL" id="TQK80172.1"/>
    </source>
</evidence>
<keyword evidence="1" id="KW-1133">Transmembrane helix</keyword>